<evidence type="ECO:0000256" key="8">
    <source>
        <dbReference type="ARBA" id="ARBA00023080"/>
    </source>
</evidence>
<dbReference type="GO" id="GO:0000166">
    <property type="term" value="F:nucleotide binding"/>
    <property type="evidence" value="ECO:0007669"/>
    <property type="project" value="UniProtKB-KW"/>
</dbReference>
<dbReference type="InterPro" id="IPR006434">
    <property type="entry name" value="Pyrimidine_nucleotidase_eu"/>
</dbReference>
<dbReference type="GO" id="GO:0008253">
    <property type="term" value="F:5'-nucleotidase activity"/>
    <property type="evidence" value="ECO:0007669"/>
    <property type="project" value="UniProtKB-EC"/>
</dbReference>
<organism evidence="9 10">
    <name type="scientific">Phytophthora citrophthora</name>
    <dbReference type="NCBI Taxonomy" id="4793"/>
    <lineage>
        <taxon>Eukaryota</taxon>
        <taxon>Sar</taxon>
        <taxon>Stramenopiles</taxon>
        <taxon>Oomycota</taxon>
        <taxon>Peronosporomycetes</taxon>
        <taxon>Peronosporales</taxon>
        <taxon>Peronosporaceae</taxon>
        <taxon>Phytophthora</taxon>
    </lineage>
</organism>
<dbReference type="GO" id="GO:0005737">
    <property type="term" value="C:cytoplasm"/>
    <property type="evidence" value="ECO:0007669"/>
    <property type="project" value="InterPro"/>
</dbReference>
<evidence type="ECO:0000256" key="1">
    <source>
        <dbReference type="ARBA" id="ARBA00000815"/>
    </source>
</evidence>
<protein>
    <recommendedName>
        <fullName evidence="3">5'-nucleotidase</fullName>
        <ecNumber evidence="3">3.1.3.5</ecNumber>
    </recommendedName>
</protein>
<evidence type="ECO:0000256" key="7">
    <source>
        <dbReference type="ARBA" id="ARBA00022842"/>
    </source>
</evidence>
<keyword evidence="6" id="KW-0378">Hydrolase</keyword>
<dbReference type="InterPro" id="IPR023214">
    <property type="entry name" value="HAD_sf"/>
</dbReference>
<accession>A0AAD9GI45</accession>
<keyword evidence="10" id="KW-1185">Reference proteome</keyword>
<gene>
    <name evidence="9" type="ORF">P3T76_009070</name>
</gene>
<keyword evidence="7" id="KW-0460">Magnesium</keyword>
<comment type="similarity">
    <text evidence="2">Belongs to the pyrimidine 5'-nucleotidase family.</text>
</comment>
<dbReference type="InterPro" id="IPR036412">
    <property type="entry name" value="HAD-like_sf"/>
</dbReference>
<dbReference type="Pfam" id="PF05822">
    <property type="entry name" value="UMPH-1"/>
    <property type="match status" value="1"/>
</dbReference>
<sequence length="114" mass="12552">MVQWWKSINALLVESKVTKEQVKRAVDSSKIAFRSGFHSVMKLLRDHQVPTLVFSAGLCDVIHLALEREAVASDNVQVVSNAMNFGAEGVIEGFCGDIIHPLNKTARVLIDFSA</sequence>
<evidence type="ECO:0000256" key="2">
    <source>
        <dbReference type="ARBA" id="ARBA00008389"/>
    </source>
</evidence>
<comment type="caution">
    <text evidence="9">The sequence shown here is derived from an EMBL/GenBank/DDBJ whole genome shotgun (WGS) entry which is preliminary data.</text>
</comment>
<dbReference type="PANTHER" id="PTHR13045">
    <property type="entry name" value="5'-NUCLEOTIDASE"/>
    <property type="match status" value="1"/>
</dbReference>
<name>A0AAD9GI45_9STRA</name>
<dbReference type="Gene3D" id="3.40.50.1000">
    <property type="entry name" value="HAD superfamily/HAD-like"/>
    <property type="match status" value="1"/>
</dbReference>
<proteinExistence type="inferred from homology"/>
<comment type="catalytic activity">
    <reaction evidence="1">
        <text>a ribonucleoside 5'-phosphate + H2O = a ribonucleoside + phosphate</text>
        <dbReference type="Rhea" id="RHEA:12484"/>
        <dbReference type="ChEBI" id="CHEBI:15377"/>
        <dbReference type="ChEBI" id="CHEBI:18254"/>
        <dbReference type="ChEBI" id="CHEBI:43474"/>
        <dbReference type="ChEBI" id="CHEBI:58043"/>
        <dbReference type="EC" id="3.1.3.5"/>
    </reaction>
</comment>
<evidence type="ECO:0000313" key="9">
    <source>
        <dbReference type="EMBL" id="KAK1938995.1"/>
    </source>
</evidence>
<dbReference type="GO" id="GO:0000287">
    <property type="term" value="F:magnesium ion binding"/>
    <property type="evidence" value="ECO:0007669"/>
    <property type="project" value="InterPro"/>
</dbReference>
<dbReference type="AlphaFoldDB" id="A0AAD9GI45"/>
<dbReference type="GO" id="GO:0009117">
    <property type="term" value="P:nucleotide metabolic process"/>
    <property type="evidence" value="ECO:0007669"/>
    <property type="project" value="UniProtKB-KW"/>
</dbReference>
<evidence type="ECO:0000256" key="3">
    <source>
        <dbReference type="ARBA" id="ARBA00012643"/>
    </source>
</evidence>
<dbReference type="SUPFAM" id="SSF56784">
    <property type="entry name" value="HAD-like"/>
    <property type="match status" value="1"/>
</dbReference>
<keyword evidence="4" id="KW-0479">Metal-binding</keyword>
<evidence type="ECO:0000256" key="6">
    <source>
        <dbReference type="ARBA" id="ARBA00022801"/>
    </source>
</evidence>
<dbReference type="Proteomes" id="UP001259832">
    <property type="component" value="Unassembled WGS sequence"/>
</dbReference>
<dbReference type="EC" id="3.1.3.5" evidence="3"/>
<evidence type="ECO:0000256" key="4">
    <source>
        <dbReference type="ARBA" id="ARBA00022723"/>
    </source>
</evidence>
<dbReference type="EMBL" id="JASMQC010000017">
    <property type="protein sequence ID" value="KAK1938995.1"/>
    <property type="molecule type" value="Genomic_DNA"/>
</dbReference>
<evidence type="ECO:0000256" key="5">
    <source>
        <dbReference type="ARBA" id="ARBA00022741"/>
    </source>
</evidence>
<keyword evidence="8" id="KW-0546">Nucleotide metabolism</keyword>
<reference evidence="9" key="1">
    <citation type="submission" date="2023-08" db="EMBL/GenBank/DDBJ databases">
        <title>Reference Genome Resource for the Citrus Pathogen Phytophthora citrophthora.</title>
        <authorList>
            <person name="Moller H."/>
            <person name="Coetzee B."/>
            <person name="Rose L.J."/>
            <person name="Van Niekerk J.M."/>
        </authorList>
    </citation>
    <scope>NUCLEOTIDE SEQUENCE</scope>
    <source>
        <strain evidence="9">STE-U-9442</strain>
    </source>
</reference>
<dbReference type="PANTHER" id="PTHR13045:SF0">
    <property type="entry name" value="7-METHYLGUANOSINE PHOSPHATE-SPECIFIC 5'-NUCLEOTIDASE"/>
    <property type="match status" value="1"/>
</dbReference>
<keyword evidence="5" id="KW-0547">Nucleotide-binding</keyword>
<evidence type="ECO:0000313" key="10">
    <source>
        <dbReference type="Proteomes" id="UP001259832"/>
    </source>
</evidence>